<reference evidence="1" key="1">
    <citation type="journal article" date="2014" name="BMC Genomics">
        <title>The Babesia bovis gene and promoter model: an update from full-length EST analysis.</title>
        <authorList>
            <person name="Yamagishi J."/>
            <person name="Wakaguri H."/>
            <person name="Yokoyama N."/>
            <person name="Yamashita R."/>
            <person name="Suzuki Y."/>
            <person name="Xuan X."/>
            <person name="Igarashi I."/>
        </authorList>
    </citation>
    <scope>NUCLEOTIDE SEQUENCE</scope>
    <source>
        <strain evidence="1">Texas</strain>
    </source>
</reference>
<proteinExistence type="evidence at transcript level"/>
<name>S6B7N0_BABBO</name>
<gene>
    <name evidence="1" type="primary">BBOV_III008210</name>
</gene>
<organism evidence="1">
    <name type="scientific">Babesia bovis</name>
    <dbReference type="NCBI Taxonomy" id="5865"/>
    <lineage>
        <taxon>Eukaryota</taxon>
        <taxon>Sar</taxon>
        <taxon>Alveolata</taxon>
        <taxon>Apicomplexa</taxon>
        <taxon>Aconoidasida</taxon>
        <taxon>Piroplasmida</taxon>
        <taxon>Babesiidae</taxon>
        <taxon>Babesia</taxon>
    </lineage>
</organism>
<protein>
    <recommendedName>
        <fullName evidence="2">RAP domain-containing protein</fullName>
    </recommendedName>
</protein>
<sequence length="333" mass="38184">MLRIALSCLPLNLAEYHGVFITHCRSMCPVATLSRSSHSLRNSFKACINGNNTGWVPLEELYPTESDEAQGHSSAYVENKRRINTVNQLMYVARKGLRCQVFDCHLWHELYDRSLDLAPEFTPRQWVELLHIYKRIKMRHTGLLDLVTRELLYRLDSLQLEDLSKLALCFGWHGYCHRDMFSRIADVVITRLTRTRMEEVPEEGSNEVTDESESTNIAMSKITSYTHLLGAFATCDHGHKELFEAVAVELIQLLKSKEMLIPPGFLAKVFASYARFGYRHVPLFDALSKEMLTAKIPIEQLSRIEHMVKSLDYNNEILNAVFAYRLGNSVQAG</sequence>
<accession>S6B7N0</accession>
<dbReference type="EMBL" id="AK441277">
    <property type="protein sequence ID" value="BAN65071.1"/>
    <property type="molecule type" value="mRNA"/>
</dbReference>
<dbReference type="VEuPathDB" id="PiroplasmaDB:BBOV_III008210"/>
<evidence type="ECO:0000313" key="1">
    <source>
        <dbReference type="EMBL" id="BAN65071.1"/>
    </source>
</evidence>
<evidence type="ECO:0008006" key="2">
    <source>
        <dbReference type="Google" id="ProtNLM"/>
    </source>
</evidence>
<dbReference type="AlphaFoldDB" id="S6B7N0"/>